<comment type="caution">
    <text evidence="1">The sequence shown here is derived from an EMBL/GenBank/DDBJ whole genome shotgun (WGS) entry which is preliminary data.</text>
</comment>
<reference evidence="1" key="1">
    <citation type="journal article" date="2014" name="Int. J. Syst. Evol. Microbiol.">
        <title>Complete genome sequence of Corynebacterium casei LMG S-19264T (=DSM 44701T), isolated from a smear-ripened cheese.</title>
        <authorList>
            <consortium name="US DOE Joint Genome Institute (JGI-PGF)"/>
            <person name="Walter F."/>
            <person name="Albersmeier A."/>
            <person name="Kalinowski J."/>
            <person name="Ruckert C."/>
        </authorList>
    </citation>
    <scope>NUCLEOTIDE SEQUENCE</scope>
    <source>
        <strain evidence="1">CGMCC 1.15447</strain>
    </source>
</reference>
<dbReference type="Proteomes" id="UP000648801">
    <property type="component" value="Unassembled WGS sequence"/>
</dbReference>
<keyword evidence="2" id="KW-1185">Reference proteome</keyword>
<gene>
    <name evidence="1" type="ORF">GCM10011507_18420</name>
</gene>
<name>A0A916W5E3_9BACT</name>
<sequence length="167" mass="18481">MRRKKGYTGSLKLRVDKKWSESYQGFSQIYTPTFDGETPIRNTNKGVILSAASRVFAACAVEEPAVWTLSDATNFRLTTLGFAMRKSRLSWPAQRRSVEPFVAGTAAALVGVMRKYAGCGLKVDAIANSRESGDLDEKCQIIEAHVLQPRTAALSFHSWFSSGHFSR</sequence>
<proteinExistence type="predicted"/>
<reference evidence="1" key="2">
    <citation type="submission" date="2020-09" db="EMBL/GenBank/DDBJ databases">
        <authorList>
            <person name="Sun Q."/>
            <person name="Zhou Y."/>
        </authorList>
    </citation>
    <scope>NUCLEOTIDE SEQUENCE</scope>
    <source>
        <strain evidence="1">CGMCC 1.15447</strain>
    </source>
</reference>
<organism evidence="1 2">
    <name type="scientific">Edaphobacter acidisoli</name>
    <dbReference type="NCBI Taxonomy" id="2040573"/>
    <lineage>
        <taxon>Bacteria</taxon>
        <taxon>Pseudomonadati</taxon>
        <taxon>Acidobacteriota</taxon>
        <taxon>Terriglobia</taxon>
        <taxon>Terriglobales</taxon>
        <taxon>Acidobacteriaceae</taxon>
        <taxon>Edaphobacter</taxon>
    </lineage>
</organism>
<accession>A0A916W5E3</accession>
<dbReference type="EMBL" id="BMJB01000001">
    <property type="protein sequence ID" value="GGA67196.1"/>
    <property type="molecule type" value="Genomic_DNA"/>
</dbReference>
<evidence type="ECO:0000313" key="1">
    <source>
        <dbReference type="EMBL" id="GGA67196.1"/>
    </source>
</evidence>
<dbReference type="AlphaFoldDB" id="A0A916W5E3"/>
<dbReference type="RefSeq" id="WP_188759019.1">
    <property type="nucleotide sequence ID" value="NZ_JAGSYK010000001.1"/>
</dbReference>
<evidence type="ECO:0000313" key="2">
    <source>
        <dbReference type="Proteomes" id="UP000648801"/>
    </source>
</evidence>
<protein>
    <submittedName>
        <fullName evidence="1">Uncharacterized protein</fullName>
    </submittedName>
</protein>